<dbReference type="InterPro" id="IPR050469">
    <property type="entry name" value="Diguanylate_Cyclase"/>
</dbReference>
<evidence type="ECO:0000313" key="5">
    <source>
        <dbReference type="Proteomes" id="UP000678374"/>
    </source>
</evidence>
<organism evidence="4 5">
    <name type="scientific">Ideonella aquatica</name>
    <dbReference type="NCBI Taxonomy" id="2824119"/>
    <lineage>
        <taxon>Bacteria</taxon>
        <taxon>Pseudomonadati</taxon>
        <taxon>Pseudomonadota</taxon>
        <taxon>Betaproteobacteria</taxon>
        <taxon>Burkholderiales</taxon>
        <taxon>Sphaerotilaceae</taxon>
        <taxon>Ideonella</taxon>
    </lineage>
</organism>
<dbReference type="NCBIfam" id="TIGR00254">
    <property type="entry name" value="GGDEF"/>
    <property type="match status" value="1"/>
</dbReference>
<evidence type="ECO:0000256" key="2">
    <source>
        <dbReference type="ARBA" id="ARBA00034247"/>
    </source>
</evidence>
<reference evidence="4" key="1">
    <citation type="submission" date="2021-04" db="EMBL/GenBank/DDBJ databases">
        <title>The genome sequence of Ideonella sp. 4Y11.</title>
        <authorList>
            <person name="Liu Y."/>
        </authorList>
    </citation>
    <scope>NUCLEOTIDE SEQUENCE</scope>
    <source>
        <strain evidence="4">4Y11</strain>
    </source>
</reference>
<accession>A0A941BLK8</accession>
<dbReference type="InterPro" id="IPR043128">
    <property type="entry name" value="Rev_trsase/Diguanyl_cyclase"/>
</dbReference>
<keyword evidence="5" id="KW-1185">Reference proteome</keyword>
<dbReference type="Proteomes" id="UP000678374">
    <property type="component" value="Unassembled WGS sequence"/>
</dbReference>
<dbReference type="InterPro" id="IPR000160">
    <property type="entry name" value="GGDEF_dom"/>
</dbReference>
<dbReference type="GO" id="GO:0052621">
    <property type="term" value="F:diguanylate cyclase activity"/>
    <property type="evidence" value="ECO:0007669"/>
    <property type="project" value="UniProtKB-EC"/>
</dbReference>
<evidence type="ECO:0000256" key="1">
    <source>
        <dbReference type="ARBA" id="ARBA00012528"/>
    </source>
</evidence>
<dbReference type="GO" id="GO:0043709">
    <property type="term" value="P:cell adhesion involved in single-species biofilm formation"/>
    <property type="evidence" value="ECO:0007669"/>
    <property type="project" value="TreeGrafter"/>
</dbReference>
<comment type="catalytic activity">
    <reaction evidence="2">
        <text>2 GTP = 3',3'-c-di-GMP + 2 diphosphate</text>
        <dbReference type="Rhea" id="RHEA:24898"/>
        <dbReference type="ChEBI" id="CHEBI:33019"/>
        <dbReference type="ChEBI" id="CHEBI:37565"/>
        <dbReference type="ChEBI" id="CHEBI:58805"/>
        <dbReference type="EC" id="2.7.7.65"/>
    </reaction>
</comment>
<name>A0A941BLK8_9BURK</name>
<dbReference type="Gene3D" id="3.30.70.270">
    <property type="match status" value="1"/>
</dbReference>
<dbReference type="Pfam" id="PF00990">
    <property type="entry name" value="GGDEF"/>
    <property type="match status" value="1"/>
</dbReference>
<dbReference type="PROSITE" id="PS50887">
    <property type="entry name" value="GGDEF"/>
    <property type="match status" value="1"/>
</dbReference>
<gene>
    <name evidence="4" type="ORF">KAK06_19060</name>
</gene>
<dbReference type="InterPro" id="IPR029787">
    <property type="entry name" value="Nucleotide_cyclase"/>
</dbReference>
<sequence>MEAFITLPAEPQSMATEALRRRAPPAVALIDLDHFKQINDQHGHAAGDQVLRDFADRLQHALRRSDTCGRVGGEEFLVVLDGLSIDDAQEVMQRLLLAVRQGRPLDDLPDFAYSASIGLVRAREAERPEDVMARADLALYAAKRGGRNTCVALP</sequence>
<dbReference type="RefSeq" id="WP_210803737.1">
    <property type="nucleotide sequence ID" value="NZ_JAGQDE010000021.1"/>
</dbReference>
<dbReference type="CDD" id="cd01949">
    <property type="entry name" value="GGDEF"/>
    <property type="match status" value="1"/>
</dbReference>
<protein>
    <recommendedName>
        <fullName evidence="1">diguanylate cyclase</fullName>
        <ecNumber evidence="1">2.7.7.65</ecNumber>
    </recommendedName>
</protein>
<comment type="caution">
    <text evidence="4">The sequence shown here is derived from an EMBL/GenBank/DDBJ whole genome shotgun (WGS) entry which is preliminary data.</text>
</comment>
<dbReference type="SMART" id="SM00267">
    <property type="entry name" value="GGDEF"/>
    <property type="match status" value="1"/>
</dbReference>
<evidence type="ECO:0000313" key="4">
    <source>
        <dbReference type="EMBL" id="MBQ0961063.1"/>
    </source>
</evidence>
<proteinExistence type="predicted"/>
<dbReference type="AlphaFoldDB" id="A0A941BLK8"/>
<dbReference type="SUPFAM" id="SSF55073">
    <property type="entry name" value="Nucleotide cyclase"/>
    <property type="match status" value="1"/>
</dbReference>
<evidence type="ECO:0000259" key="3">
    <source>
        <dbReference type="PROSITE" id="PS50887"/>
    </source>
</evidence>
<dbReference type="PANTHER" id="PTHR45138">
    <property type="entry name" value="REGULATORY COMPONENTS OF SENSORY TRANSDUCTION SYSTEM"/>
    <property type="match status" value="1"/>
</dbReference>
<dbReference type="EC" id="2.7.7.65" evidence="1"/>
<dbReference type="PANTHER" id="PTHR45138:SF9">
    <property type="entry name" value="DIGUANYLATE CYCLASE DGCM-RELATED"/>
    <property type="match status" value="1"/>
</dbReference>
<dbReference type="EMBL" id="JAGQDE010000021">
    <property type="protein sequence ID" value="MBQ0961063.1"/>
    <property type="molecule type" value="Genomic_DNA"/>
</dbReference>
<dbReference type="GO" id="GO:1902201">
    <property type="term" value="P:negative regulation of bacterial-type flagellum-dependent cell motility"/>
    <property type="evidence" value="ECO:0007669"/>
    <property type="project" value="TreeGrafter"/>
</dbReference>
<dbReference type="GO" id="GO:0005886">
    <property type="term" value="C:plasma membrane"/>
    <property type="evidence" value="ECO:0007669"/>
    <property type="project" value="TreeGrafter"/>
</dbReference>
<feature type="domain" description="GGDEF" evidence="3">
    <location>
        <begin position="23"/>
        <end position="154"/>
    </location>
</feature>